<dbReference type="PANTHER" id="PTHR47175:SF2">
    <property type="entry name" value="LIPASE ATG15-RELATED"/>
    <property type="match status" value="1"/>
</dbReference>
<dbReference type="GO" id="GO:0005775">
    <property type="term" value="C:vacuolar lumen"/>
    <property type="evidence" value="ECO:0007669"/>
    <property type="project" value="TreeGrafter"/>
</dbReference>
<evidence type="ECO:0000256" key="17">
    <source>
        <dbReference type="ARBA" id="ARBA00029828"/>
    </source>
</evidence>
<proteinExistence type="predicted"/>
<evidence type="ECO:0000256" key="3">
    <source>
        <dbReference type="ARBA" id="ARBA00004343"/>
    </source>
</evidence>
<keyword evidence="9" id="KW-0442">Lipid degradation</keyword>
<dbReference type="PANTHER" id="PTHR47175">
    <property type="entry name" value="LIPASE ATG15-RELATED"/>
    <property type="match status" value="1"/>
</dbReference>
<dbReference type="Proteomes" id="UP000509327">
    <property type="component" value="Chromosome"/>
</dbReference>
<dbReference type="GO" id="GO:0016020">
    <property type="term" value="C:membrane"/>
    <property type="evidence" value="ECO:0007669"/>
    <property type="project" value="TreeGrafter"/>
</dbReference>
<dbReference type="GO" id="GO:0004620">
    <property type="term" value="F:phospholipase activity"/>
    <property type="evidence" value="ECO:0007669"/>
    <property type="project" value="TreeGrafter"/>
</dbReference>
<dbReference type="Proteomes" id="UP000247790">
    <property type="component" value="Unassembled WGS sequence"/>
</dbReference>
<reference evidence="20 22" key="2">
    <citation type="submission" date="2020-06" db="EMBL/GenBank/DDBJ databases">
        <title>Complete genome of Paenibacillus barcinonensis KACC11450.</title>
        <authorList>
            <person name="Kim M."/>
            <person name="Park Y.-J."/>
            <person name="Shin J.-H."/>
        </authorList>
    </citation>
    <scope>NUCLEOTIDE SEQUENCE [LARGE SCALE GENOMIC DNA]</scope>
    <source>
        <strain evidence="20 22">KACC11450</strain>
    </source>
</reference>
<feature type="domain" description="Fungal lipase-type" evidence="18">
    <location>
        <begin position="115"/>
        <end position="167"/>
    </location>
</feature>
<evidence type="ECO:0000256" key="15">
    <source>
        <dbReference type="ARBA" id="ARBA00023180"/>
    </source>
</evidence>
<reference evidence="19 21" key="1">
    <citation type="submission" date="2018-06" db="EMBL/GenBank/DDBJ databases">
        <title>Genomic Encyclopedia of Type Strains, Phase III (KMG-III): the genomes of soil and plant-associated and newly described type strains.</title>
        <authorList>
            <person name="Whitman W."/>
        </authorList>
    </citation>
    <scope>NUCLEOTIDE SEQUENCE [LARGE SCALE GENOMIC DNA]</scope>
    <source>
        <strain evidence="19 21">CECT 7022</strain>
    </source>
</reference>
<dbReference type="GO" id="GO:0046461">
    <property type="term" value="P:neutral lipid catabolic process"/>
    <property type="evidence" value="ECO:0007669"/>
    <property type="project" value="TreeGrafter"/>
</dbReference>
<keyword evidence="11" id="KW-1133">Transmembrane helix</keyword>
<protein>
    <recommendedName>
        <fullName evidence="5">triacylglycerol lipase</fullName>
        <ecNumber evidence="5">3.1.1.3</ecNumber>
    </recommendedName>
    <alternativeName>
        <fullName evidence="17">Autophagy-related protein 15</fullName>
    </alternativeName>
</protein>
<evidence type="ECO:0000313" key="19">
    <source>
        <dbReference type="EMBL" id="PYE47212.1"/>
    </source>
</evidence>
<evidence type="ECO:0000256" key="5">
    <source>
        <dbReference type="ARBA" id="ARBA00013279"/>
    </source>
</evidence>
<keyword evidence="22" id="KW-1185">Reference proteome</keyword>
<dbReference type="EMBL" id="CP054614">
    <property type="protein sequence ID" value="QKS58626.1"/>
    <property type="molecule type" value="Genomic_DNA"/>
</dbReference>
<keyword evidence="7" id="KW-0967">Endosome</keyword>
<comment type="subunit">
    <text evidence="4">Binds to both phosphatidylinositol (PI) and phosphatidylinositol 3,5-bisphosphate (PIP2).</text>
</comment>
<evidence type="ECO:0000256" key="6">
    <source>
        <dbReference type="ARBA" id="ARBA00022692"/>
    </source>
</evidence>
<keyword evidence="14" id="KW-0472">Membrane</keyword>
<dbReference type="SUPFAM" id="SSF53474">
    <property type="entry name" value="alpha/beta-Hydrolases"/>
    <property type="match status" value="1"/>
</dbReference>
<evidence type="ECO:0000256" key="4">
    <source>
        <dbReference type="ARBA" id="ARBA00011137"/>
    </source>
</evidence>
<dbReference type="Pfam" id="PF01764">
    <property type="entry name" value="Lipase_3"/>
    <property type="match status" value="1"/>
</dbReference>
<dbReference type="InterPro" id="IPR002921">
    <property type="entry name" value="Fungal_lipase-type"/>
</dbReference>
<evidence type="ECO:0000313" key="21">
    <source>
        <dbReference type="Proteomes" id="UP000247790"/>
    </source>
</evidence>
<dbReference type="InterPro" id="IPR029058">
    <property type="entry name" value="AB_hydrolase_fold"/>
</dbReference>
<dbReference type="EC" id="3.1.1.3" evidence="5"/>
<dbReference type="GO" id="GO:0034496">
    <property type="term" value="P:multivesicular body membrane disassembly"/>
    <property type="evidence" value="ECO:0007669"/>
    <property type="project" value="TreeGrafter"/>
</dbReference>
<evidence type="ECO:0000256" key="16">
    <source>
        <dbReference type="ARBA" id="ARBA00024663"/>
    </source>
</evidence>
<evidence type="ECO:0000256" key="9">
    <source>
        <dbReference type="ARBA" id="ARBA00022963"/>
    </source>
</evidence>
<keyword evidence="13" id="KW-0443">Lipid metabolism</keyword>
<evidence type="ECO:0000313" key="22">
    <source>
        <dbReference type="Proteomes" id="UP000509327"/>
    </source>
</evidence>
<dbReference type="AlphaFoldDB" id="A0A2V4VLR3"/>
<evidence type="ECO:0000256" key="12">
    <source>
        <dbReference type="ARBA" id="ARBA00023006"/>
    </source>
</evidence>
<comment type="catalytic activity">
    <reaction evidence="1">
        <text>a triacylglycerol + H2O = a diacylglycerol + a fatty acid + H(+)</text>
        <dbReference type="Rhea" id="RHEA:12044"/>
        <dbReference type="ChEBI" id="CHEBI:15377"/>
        <dbReference type="ChEBI" id="CHEBI:15378"/>
        <dbReference type="ChEBI" id="CHEBI:17855"/>
        <dbReference type="ChEBI" id="CHEBI:18035"/>
        <dbReference type="ChEBI" id="CHEBI:28868"/>
        <dbReference type="EC" id="3.1.1.3"/>
    </reaction>
</comment>
<dbReference type="RefSeq" id="WP_167433785.1">
    <property type="nucleotide sequence ID" value="NZ_CP054614.1"/>
</dbReference>
<keyword evidence="12" id="KW-0072">Autophagy</keyword>
<evidence type="ECO:0000256" key="13">
    <source>
        <dbReference type="ARBA" id="ARBA00023098"/>
    </source>
</evidence>
<sequence>MNVYITEETYHSISRKVYDTEINIGQEFDDIPGWKIVKPQATLHDSKTGFDAEVFHNENTNQIIIGYRGTEPGDRPLSTKLPDLETDVMDVVLGRAKQLENTYNQHQSGVERLPGKYSQKLMNEGYKDTQFYQAEELYKTVKKEYPTADITTTGHSLGGGLAEYVAARNDLSAVTYDPANILPVLSDDIIKKIDNGDFKNKIYSISHPGDVVSSGVMSARKNVGTGVFIDKTYDEANQRIYIPIPKSDKYSEYNFFKSFLGMQDKYYIPIEIPFFHQNPIQKFLNSFGNEKTHDLAYFQFDEHGFIKNKLFSTVDGQPIDGNLRFDTYLKSLVAQDNMQKAFDQLLQKYGSKMGAYGQYAAAANGVTIQLSVEDLKAAGQKMEQHVQEFLASLPTAINSILRLIETSESRSLEPIVDRLTHDLHKFSRWYEEEAHVIATYINKKAEDFRAADEGQIN</sequence>
<evidence type="ECO:0000256" key="11">
    <source>
        <dbReference type="ARBA" id="ARBA00022989"/>
    </source>
</evidence>
<evidence type="ECO:0000259" key="18">
    <source>
        <dbReference type="Pfam" id="PF01764"/>
    </source>
</evidence>
<accession>A0A2V4VLR3</accession>
<organism evidence="19 21">
    <name type="scientific">Paenibacillus barcinonensis</name>
    <dbReference type="NCBI Taxonomy" id="198119"/>
    <lineage>
        <taxon>Bacteria</taxon>
        <taxon>Bacillati</taxon>
        <taxon>Bacillota</taxon>
        <taxon>Bacilli</taxon>
        <taxon>Bacillales</taxon>
        <taxon>Paenibacillaceae</taxon>
        <taxon>Paenibacillus</taxon>
    </lineage>
</organism>
<evidence type="ECO:0000256" key="14">
    <source>
        <dbReference type="ARBA" id="ARBA00023136"/>
    </source>
</evidence>
<keyword evidence="10" id="KW-0735">Signal-anchor</keyword>
<comment type="subcellular location">
    <subcellularLocation>
        <location evidence="3">Endosome</location>
        <location evidence="3">Multivesicular body membrane</location>
        <topology evidence="3">Single-pass type II membrane protein</topology>
    </subcellularLocation>
    <subcellularLocation>
        <location evidence="2">Prevacuolar compartment membrane</location>
        <topology evidence="2">Single-pass type II membrane protein</topology>
    </subcellularLocation>
</comment>
<evidence type="ECO:0000256" key="8">
    <source>
        <dbReference type="ARBA" id="ARBA00022801"/>
    </source>
</evidence>
<keyword evidence="8" id="KW-0378">Hydrolase</keyword>
<dbReference type="Gene3D" id="3.40.50.1820">
    <property type="entry name" value="alpha/beta hydrolase"/>
    <property type="match status" value="1"/>
</dbReference>
<gene>
    <name evidence="19" type="ORF">DFQ00_11561</name>
    <name evidence="20" type="ORF">HUB98_21955</name>
</gene>
<comment type="function">
    <text evidence="16">Lipase which is essential for lysis of subvacuolar cytoplasm to vacuole targeted bodies and intravacuolar autophagic bodies. Involved in the lysis of intravacuolar multivesicular body (MVB) vesicles. The intravacuolar membrane disintegration by ATG15 is critical to life span extension.</text>
</comment>
<evidence type="ECO:0000256" key="10">
    <source>
        <dbReference type="ARBA" id="ARBA00022968"/>
    </source>
</evidence>
<dbReference type="InterPro" id="IPR050805">
    <property type="entry name" value="ATG15_Lipase"/>
</dbReference>
<evidence type="ECO:0000256" key="1">
    <source>
        <dbReference type="ARBA" id="ARBA00001024"/>
    </source>
</evidence>
<dbReference type="EMBL" id="QJSW01000015">
    <property type="protein sequence ID" value="PYE47212.1"/>
    <property type="molecule type" value="Genomic_DNA"/>
</dbReference>
<name>A0A2V4VLR3_PAEBA</name>
<dbReference type="GO" id="GO:0006660">
    <property type="term" value="P:phosphatidylserine catabolic process"/>
    <property type="evidence" value="ECO:0007669"/>
    <property type="project" value="TreeGrafter"/>
</dbReference>
<evidence type="ECO:0000313" key="20">
    <source>
        <dbReference type="EMBL" id="QKS58626.1"/>
    </source>
</evidence>
<dbReference type="CDD" id="cd00741">
    <property type="entry name" value="Lipase"/>
    <property type="match status" value="1"/>
</dbReference>
<keyword evidence="15" id="KW-0325">Glycoprotein</keyword>
<keyword evidence="6" id="KW-0812">Transmembrane</keyword>
<dbReference type="GO" id="GO:0004806">
    <property type="term" value="F:triacylglycerol lipase activity"/>
    <property type="evidence" value="ECO:0007669"/>
    <property type="project" value="UniProtKB-EC"/>
</dbReference>
<evidence type="ECO:0000256" key="7">
    <source>
        <dbReference type="ARBA" id="ARBA00022753"/>
    </source>
</evidence>
<evidence type="ECO:0000256" key="2">
    <source>
        <dbReference type="ARBA" id="ARBA00004270"/>
    </source>
</evidence>